<reference evidence="2" key="2">
    <citation type="submission" date="2021-08" db="EMBL/GenBank/DDBJ databases">
        <authorList>
            <person name="Eriksson T."/>
        </authorList>
    </citation>
    <scope>NUCLEOTIDE SEQUENCE</scope>
    <source>
        <strain evidence="2">Stoneville</strain>
        <tissue evidence="2">Whole head</tissue>
    </source>
</reference>
<dbReference type="Proteomes" id="UP000719412">
    <property type="component" value="Unassembled WGS sequence"/>
</dbReference>
<dbReference type="EMBL" id="JABDTM020002386">
    <property type="protein sequence ID" value="KAH0822420.1"/>
    <property type="molecule type" value="Genomic_DNA"/>
</dbReference>
<evidence type="ECO:0000313" key="3">
    <source>
        <dbReference type="Proteomes" id="UP000719412"/>
    </source>
</evidence>
<feature type="region of interest" description="Disordered" evidence="1">
    <location>
        <begin position="31"/>
        <end position="60"/>
    </location>
</feature>
<feature type="region of interest" description="Disordered" evidence="1">
    <location>
        <begin position="124"/>
        <end position="205"/>
    </location>
</feature>
<name>A0A8J6HXC1_TENMO</name>
<proteinExistence type="predicted"/>
<comment type="caution">
    <text evidence="2">The sequence shown here is derived from an EMBL/GenBank/DDBJ whole genome shotgun (WGS) entry which is preliminary data.</text>
</comment>
<reference evidence="2" key="1">
    <citation type="journal article" date="2020" name="J Insects Food Feed">
        <title>The yellow mealworm (Tenebrio molitor) genome: a resource for the emerging insects as food and feed industry.</title>
        <authorList>
            <person name="Eriksson T."/>
            <person name="Andere A."/>
            <person name="Kelstrup H."/>
            <person name="Emery V."/>
            <person name="Picard C."/>
        </authorList>
    </citation>
    <scope>NUCLEOTIDE SEQUENCE</scope>
    <source>
        <strain evidence="2">Stoneville</strain>
        <tissue evidence="2">Whole head</tissue>
    </source>
</reference>
<feature type="compositionally biased region" description="Basic and acidic residues" evidence="1">
    <location>
        <begin position="148"/>
        <end position="159"/>
    </location>
</feature>
<keyword evidence="3" id="KW-1185">Reference proteome</keyword>
<evidence type="ECO:0000313" key="2">
    <source>
        <dbReference type="EMBL" id="KAH0822420.1"/>
    </source>
</evidence>
<feature type="compositionally biased region" description="Basic and acidic residues" evidence="1">
    <location>
        <begin position="31"/>
        <end position="55"/>
    </location>
</feature>
<evidence type="ECO:0000256" key="1">
    <source>
        <dbReference type="SAM" id="MobiDB-lite"/>
    </source>
</evidence>
<sequence length="263" mass="30123">METIVDTLLQCGEAWDAVASFVRRVLTEKKKREREARMEVAPQRERPRQMRERTRAASQDLEETTYQLDQKILLRRTRQKDLALLLEQMTASSEFGLTTVKGQQPPQTPKCLRRVEYPRRGSIFSFLGEGRPRRRKPSLILPTNPTGKGDESADPHRDPISTLRTENGQGTDRGHERDAALANKRTETKDAECQTDPPKEKDADTVDVSEVQVETYEDFLAIQGKKWSAESFSSTKIVIGNPTKENLKNVVYFCDEDKEKRTK</sequence>
<protein>
    <submittedName>
        <fullName evidence="2">Uncharacterized protein</fullName>
    </submittedName>
</protein>
<gene>
    <name evidence="2" type="ORF">GEV33_000371</name>
</gene>
<feature type="compositionally biased region" description="Basic and acidic residues" evidence="1">
    <location>
        <begin position="172"/>
        <end position="204"/>
    </location>
</feature>
<dbReference type="AlphaFoldDB" id="A0A8J6HXC1"/>
<accession>A0A8J6HXC1</accession>
<organism evidence="2 3">
    <name type="scientific">Tenebrio molitor</name>
    <name type="common">Yellow mealworm beetle</name>
    <dbReference type="NCBI Taxonomy" id="7067"/>
    <lineage>
        <taxon>Eukaryota</taxon>
        <taxon>Metazoa</taxon>
        <taxon>Ecdysozoa</taxon>
        <taxon>Arthropoda</taxon>
        <taxon>Hexapoda</taxon>
        <taxon>Insecta</taxon>
        <taxon>Pterygota</taxon>
        <taxon>Neoptera</taxon>
        <taxon>Endopterygota</taxon>
        <taxon>Coleoptera</taxon>
        <taxon>Polyphaga</taxon>
        <taxon>Cucujiformia</taxon>
        <taxon>Tenebrionidae</taxon>
        <taxon>Tenebrio</taxon>
    </lineage>
</organism>